<evidence type="ECO:0000313" key="2">
    <source>
        <dbReference type="EMBL" id="GAD58243.1"/>
    </source>
</evidence>
<organism evidence="2 3">
    <name type="scientific">Brevundimonas abyssalis TAR-001</name>
    <dbReference type="NCBI Taxonomy" id="1391729"/>
    <lineage>
        <taxon>Bacteria</taxon>
        <taxon>Pseudomonadati</taxon>
        <taxon>Pseudomonadota</taxon>
        <taxon>Alphaproteobacteria</taxon>
        <taxon>Caulobacterales</taxon>
        <taxon>Caulobacteraceae</taxon>
        <taxon>Brevundimonas</taxon>
    </lineage>
</organism>
<dbReference type="AlphaFoldDB" id="A0A8E0NAL9"/>
<gene>
    <name evidence="2" type="ORF">MBEBAB_0493</name>
</gene>
<keyword evidence="3" id="KW-1185">Reference proteome</keyword>
<comment type="caution">
    <text evidence="2">The sequence shown here is derived from an EMBL/GenBank/DDBJ whole genome shotgun (WGS) entry which is preliminary data.</text>
</comment>
<dbReference type="Pfam" id="PF19670">
    <property type="entry name" value="DUF6173"/>
    <property type="match status" value="1"/>
</dbReference>
<protein>
    <submittedName>
        <fullName evidence="2">Uncharacterized protein</fullName>
    </submittedName>
</protein>
<evidence type="ECO:0000313" key="3">
    <source>
        <dbReference type="Proteomes" id="UP000016569"/>
    </source>
</evidence>
<sequence>MSKPVKADPAMFAPCPQPVSSEKTPEESAALAEGLHKTDNPAEWAFVRLSRLIKEFESRLDPDDEVGVRGVGMPGDGVLMIHDLGFWGPDLLMFFGRDPDGQPVTLLQHVSRLNVVLSAKPKPEPQKPARRIGFRLDEMVREKEG</sequence>
<dbReference type="Proteomes" id="UP000016569">
    <property type="component" value="Unassembled WGS sequence"/>
</dbReference>
<dbReference type="InterPro" id="IPR046171">
    <property type="entry name" value="DUF6173"/>
</dbReference>
<feature type="region of interest" description="Disordered" evidence="1">
    <location>
        <begin position="1"/>
        <end position="36"/>
    </location>
</feature>
<name>A0A8E0NAL9_9CAUL</name>
<evidence type="ECO:0000256" key="1">
    <source>
        <dbReference type="SAM" id="MobiDB-lite"/>
    </source>
</evidence>
<accession>A0A8E0NAL9</accession>
<dbReference type="OrthoDB" id="7202559at2"/>
<reference evidence="3" key="1">
    <citation type="journal article" date="2013" name="Genome Announc.">
        <title>Draft Genome Sequence of the Dimorphic Prosthecate Bacterium Brevundimonas abyssalis TAR-001T.</title>
        <authorList>
            <person name="Tsubouchi T."/>
            <person name="Nishi S."/>
            <person name="Usui K."/>
            <person name="Shimane Y."/>
            <person name="Takaki Y."/>
            <person name="Maruyama T."/>
            <person name="Hatada Y."/>
        </authorList>
    </citation>
    <scope>NUCLEOTIDE SEQUENCE [LARGE SCALE GENOMIC DNA]</scope>
    <source>
        <strain evidence="3">TAR-001</strain>
    </source>
</reference>
<dbReference type="RefSeq" id="WP_021696339.1">
    <property type="nucleotide sequence ID" value="NZ_BATC01000005.1"/>
</dbReference>
<dbReference type="EMBL" id="BATC01000005">
    <property type="protein sequence ID" value="GAD58243.1"/>
    <property type="molecule type" value="Genomic_DNA"/>
</dbReference>
<proteinExistence type="predicted"/>